<keyword evidence="7" id="KW-0812">Transmembrane</keyword>
<dbReference type="InterPro" id="IPR001915">
    <property type="entry name" value="Peptidase_M48"/>
</dbReference>
<evidence type="ECO:0000256" key="5">
    <source>
        <dbReference type="ARBA" id="ARBA00023049"/>
    </source>
</evidence>
<evidence type="ECO:0000313" key="10">
    <source>
        <dbReference type="Proteomes" id="UP000324897"/>
    </source>
</evidence>
<feature type="transmembrane region" description="Helical" evidence="7">
    <location>
        <begin position="113"/>
        <end position="130"/>
    </location>
</feature>
<dbReference type="Gene3D" id="3.30.2010.10">
    <property type="entry name" value="Metalloproteases ('zincins'), catalytic domain"/>
    <property type="match status" value="1"/>
</dbReference>
<comment type="cofactor">
    <cofactor evidence="6">
        <name>Zn(2+)</name>
        <dbReference type="ChEBI" id="CHEBI:29105"/>
    </cofactor>
    <text evidence="6">Binds 1 zinc ion per subunit.</text>
</comment>
<reference evidence="9 10" key="1">
    <citation type="journal article" date="2019" name="Sci. Rep.">
        <title>A high-quality genome of Eragrostis curvula grass provides insights into Poaceae evolution and supports new strategies to enhance forage quality.</title>
        <authorList>
            <person name="Carballo J."/>
            <person name="Santos B.A.C.M."/>
            <person name="Zappacosta D."/>
            <person name="Garbus I."/>
            <person name="Selva J.P."/>
            <person name="Gallo C.A."/>
            <person name="Diaz A."/>
            <person name="Albertini E."/>
            <person name="Caccamo M."/>
            <person name="Echenique V."/>
        </authorList>
    </citation>
    <scope>NUCLEOTIDE SEQUENCE [LARGE SCALE GENOMIC DNA]</scope>
    <source>
        <strain evidence="10">cv. Victoria</strain>
        <tissue evidence="9">Leaf</tissue>
    </source>
</reference>
<evidence type="ECO:0000256" key="2">
    <source>
        <dbReference type="ARBA" id="ARBA00022723"/>
    </source>
</evidence>
<dbReference type="OrthoDB" id="608258at2759"/>
<dbReference type="InterPro" id="IPR051156">
    <property type="entry name" value="Mito/Outer_Membr_Metalloprot"/>
</dbReference>
<dbReference type="PANTHER" id="PTHR22726">
    <property type="entry name" value="METALLOENDOPEPTIDASE OMA1"/>
    <property type="match status" value="1"/>
</dbReference>
<accession>A0A5J9UXS9</accession>
<keyword evidence="5 6" id="KW-0482">Metalloprotease</keyword>
<evidence type="ECO:0000256" key="7">
    <source>
        <dbReference type="SAM" id="Phobius"/>
    </source>
</evidence>
<comment type="caution">
    <text evidence="9">The sequence shown here is derived from an EMBL/GenBank/DDBJ whole genome shotgun (WGS) entry which is preliminary data.</text>
</comment>
<evidence type="ECO:0000256" key="6">
    <source>
        <dbReference type="RuleBase" id="RU003983"/>
    </source>
</evidence>
<evidence type="ECO:0000313" key="9">
    <source>
        <dbReference type="EMBL" id="TVU28425.1"/>
    </source>
</evidence>
<dbReference type="GO" id="GO:0016020">
    <property type="term" value="C:membrane"/>
    <property type="evidence" value="ECO:0007669"/>
    <property type="project" value="TreeGrafter"/>
</dbReference>
<dbReference type="CDD" id="cd07331">
    <property type="entry name" value="M48C_Oma1_like"/>
    <property type="match status" value="1"/>
</dbReference>
<evidence type="ECO:0000256" key="1">
    <source>
        <dbReference type="ARBA" id="ARBA00022670"/>
    </source>
</evidence>
<dbReference type="Gramene" id="TVU28425">
    <property type="protein sequence ID" value="TVU28425"/>
    <property type="gene ID" value="EJB05_19942"/>
</dbReference>
<dbReference type="Pfam" id="PF01435">
    <property type="entry name" value="Peptidase_M48"/>
    <property type="match status" value="1"/>
</dbReference>
<dbReference type="GO" id="GO:0004222">
    <property type="term" value="F:metalloendopeptidase activity"/>
    <property type="evidence" value="ECO:0007669"/>
    <property type="project" value="InterPro"/>
</dbReference>
<keyword evidence="4 6" id="KW-0862">Zinc</keyword>
<dbReference type="Proteomes" id="UP000324897">
    <property type="component" value="Chromosome 1"/>
</dbReference>
<comment type="similarity">
    <text evidence="6">Belongs to the peptidase M48 family.</text>
</comment>
<dbReference type="EMBL" id="RWGY01000011">
    <property type="protein sequence ID" value="TVU28425.1"/>
    <property type="molecule type" value="Genomic_DNA"/>
</dbReference>
<keyword evidence="2" id="KW-0479">Metal-binding</keyword>
<gene>
    <name evidence="9" type="ORF">EJB05_19942</name>
</gene>
<proteinExistence type="inferred from homology"/>
<keyword evidence="7" id="KW-1133">Transmembrane helix</keyword>
<dbReference type="PANTHER" id="PTHR22726:SF1">
    <property type="entry name" value="METALLOENDOPEPTIDASE OMA1, MITOCHONDRIAL"/>
    <property type="match status" value="1"/>
</dbReference>
<evidence type="ECO:0000256" key="4">
    <source>
        <dbReference type="ARBA" id="ARBA00022833"/>
    </source>
</evidence>
<dbReference type="GO" id="GO:0051603">
    <property type="term" value="P:proteolysis involved in protein catabolic process"/>
    <property type="evidence" value="ECO:0007669"/>
    <property type="project" value="TreeGrafter"/>
</dbReference>
<dbReference type="AlphaFoldDB" id="A0A5J9UXS9"/>
<keyword evidence="7" id="KW-0472">Membrane</keyword>
<feature type="domain" description="Peptidase M48" evidence="8">
    <location>
        <begin position="41"/>
        <end position="206"/>
    </location>
</feature>
<dbReference type="GO" id="GO:0046872">
    <property type="term" value="F:metal ion binding"/>
    <property type="evidence" value="ECO:0007669"/>
    <property type="project" value="UniProtKB-KW"/>
</dbReference>
<evidence type="ECO:0000259" key="8">
    <source>
        <dbReference type="Pfam" id="PF01435"/>
    </source>
</evidence>
<sequence length="245" mass="27664">MEISTTLLNWRSNGSDRWSANVKAWMNDDDDQALSQKNHGEKAARRTRQANLDGFNWEVIVVRENLVNAMCMPGGKIVVYTGLLNTFREDAQIATVLGHEVGHAVARHHAERLAMMLWFLILHLLISLFVELPSEINVLSKLLLMLRFSRRKEMEADHVGLMLLAAAGYDPREAPYVYEKLGKLGGDSALGEYISTHPSSKKRSQLLWQEHVMNKAIELYREVSAGQGTDRFPLDSGTQVTYGKK</sequence>
<feature type="non-terminal residue" evidence="9">
    <location>
        <position position="1"/>
    </location>
</feature>
<organism evidence="9 10">
    <name type="scientific">Eragrostis curvula</name>
    <name type="common">weeping love grass</name>
    <dbReference type="NCBI Taxonomy" id="38414"/>
    <lineage>
        <taxon>Eukaryota</taxon>
        <taxon>Viridiplantae</taxon>
        <taxon>Streptophyta</taxon>
        <taxon>Embryophyta</taxon>
        <taxon>Tracheophyta</taxon>
        <taxon>Spermatophyta</taxon>
        <taxon>Magnoliopsida</taxon>
        <taxon>Liliopsida</taxon>
        <taxon>Poales</taxon>
        <taxon>Poaceae</taxon>
        <taxon>PACMAD clade</taxon>
        <taxon>Chloridoideae</taxon>
        <taxon>Eragrostideae</taxon>
        <taxon>Eragrostidinae</taxon>
        <taxon>Eragrostis</taxon>
    </lineage>
</organism>
<keyword evidence="1 6" id="KW-0645">Protease</keyword>
<protein>
    <recommendedName>
        <fullName evidence="8">Peptidase M48 domain-containing protein</fullName>
    </recommendedName>
</protein>
<keyword evidence="10" id="KW-1185">Reference proteome</keyword>
<evidence type="ECO:0000256" key="3">
    <source>
        <dbReference type="ARBA" id="ARBA00022801"/>
    </source>
</evidence>
<name>A0A5J9UXS9_9POAL</name>
<keyword evidence="3 6" id="KW-0378">Hydrolase</keyword>